<sequence length="97" mass="10143">MKPATGHGDLGPATGHGDLGPVTGHGDLGPVTGHVEMKPATGHGDFGSATGHGIIFIQRPYCPSSFHSMGGEPCGHAHAEIHLWKKIQEFFRAHLST</sequence>
<evidence type="ECO:0000256" key="1">
    <source>
        <dbReference type="SAM" id="MobiDB-lite"/>
    </source>
</evidence>
<proteinExistence type="predicted"/>
<gene>
    <name evidence="3" type="ORF">EYF80_043073</name>
</gene>
<accession>A0A4Z2G1J1</accession>
<dbReference type="Proteomes" id="UP000314294">
    <property type="component" value="Unassembled WGS sequence"/>
</dbReference>
<evidence type="ECO:0000313" key="4">
    <source>
        <dbReference type="Proteomes" id="UP000314294"/>
    </source>
</evidence>
<dbReference type="AlphaFoldDB" id="A0A4Z2G1J1"/>
<protein>
    <recommendedName>
        <fullName evidence="2">BAAT/Acyl-CoA thioester hydrolase C-terminal domain-containing protein</fullName>
    </recommendedName>
</protein>
<feature type="domain" description="BAAT/Acyl-CoA thioester hydrolase C-terminal" evidence="2">
    <location>
        <begin position="50"/>
        <end position="96"/>
    </location>
</feature>
<feature type="region of interest" description="Disordered" evidence="1">
    <location>
        <begin position="1"/>
        <end position="44"/>
    </location>
</feature>
<evidence type="ECO:0000313" key="3">
    <source>
        <dbReference type="EMBL" id="TNN46714.1"/>
    </source>
</evidence>
<dbReference type="Pfam" id="PF08840">
    <property type="entry name" value="BAAT_C"/>
    <property type="match status" value="1"/>
</dbReference>
<name>A0A4Z2G1J1_9TELE</name>
<reference evidence="3 4" key="1">
    <citation type="submission" date="2019-03" db="EMBL/GenBank/DDBJ databases">
        <title>First draft genome of Liparis tanakae, snailfish: a comprehensive survey of snailfish specific genes.</title>
        <authorList>
            <person name="Kim W."/>
            <person name="Song I."/>
            <person name="Jeong J.-H."/>
            <person name="Kim D."/>
            <person name="Kim S."/>
            <person name="Ryu S."/>
            <person name="Song J.Y."/>
            <person name="Lee S.K."/>
        </authorList>
    </citation>
    <scope>NUCLEOTIDE SEQUENCE [LARGE SCALE GENOMIC DNA]</scope>
    <source>
        <tissue evidence="3">Muscle</tissue>
    </source>
</reference>
<dbReference type="InterPro" id="IPR014940">
    <property type="entry name" value="BAAT_C"/>
</dbReference>
<keyword evidence="4" id="KW-1185">Reference proteome</keyword>
<comment type="caution">
    <text evidence="3">The sequence shown here is derived from an EMBL/GenBank/DDBJ whole genome shotgun (WGS) entry which is preliminary data.</text>
</comment>
<organism evidence="3 4">
    <name type="scientific">Liparis tanakae</name>
    <name type="common">Tanaka's snailfish</name>
    <dbReference type="NCBI Taxonomy" id="230148"/>
    <lineage>
        <taxon>Eukaryota</taxon>
        <taxon>Metazoa</taxon>
        <taxon>Chordata</taxon>
        <taxon>Craniata</taxon>
        <taxon>Vertebrata</taxon>
        <taxon>Euteleostomi</taxon>
        <taxon>Actinopterygii</taxon>
        <taxon>Neopterygii</taxon>
        <taxon>Teleostei</taxon>
        <taxon>Neoteleostei</taxon>
        <taxon>Acanthomorphata</taxon>
        <taxon>Eupercaria</taxon>
        <taxon>Perciformes</taxon>
        <taxon>Cottioidei</taxon>
        <taxon>Cottales</taxon>
        <taxon>Liparidae</taxon>
        <taxon>Liparis</taxon>
    </lineage>
</organism>
<evidence type="ECO:0000259" key="2">
    <source>
        <dbReference type="Pfam" id="PF08840"/>
    </source>
</evidence>
<dbReference type="EMBL" id="SRLO01000777">
    <property type="protein sequence ID" value="TNN46714.1"/>
    <property type="molecule type" value="Genomic_DNA"/>
</dbReference>